<feature type="binding site" evidence="8">
    <location>
        <begin position="12"/>
        <end position="14"/>
    </location>
    <ligand>
        <name>substrate</name>
    </ligand>
</feature>
<comment type="catalytic activity">
    <reaction evidence="8">
        <text>6-carboxy-5,6,7,8-tetrahydropterin + H(+) = 7-carboxy-7-carbaguanine + NH4(+)</text>
        <dbReference type="Rhea" id="RHEA:27974"/>
        <dbReference type="ChEBI" id="CHEBI:15378"/>
        <dbReference type="ChEBI" id="CHEBI:28938"/>
        <dbReference type="ChEBI" id="CHEBI:61032"/>
        <dbReference type="ChEBI" id="CHEBI:61036"/>
        <dbReference type="EC" id="4.3.99.3"/>
    </reaction>
</comment>
<dbReference type="InterPro" id="IPR013785">
    <property type="entry name" value="Aldolase_TIM"/>
</dbReference>
<dbReference type="EC" id="4.3.99.3" evidence="8"/>
<keyword evidence="5 8" id="KW-0408">Iron</keyword>
<keyword evidence="1 8" id="KW-0004">4Fe-4S</keyword>
<feature type="binding site" evidence="8">
    <location>
        <position position="92"/>
    </location>
    <ligand>
        <name>substrate</name>
    </ligand>
</feature>
<dbReference type="EMBL" id="JANPWE010000006">
    <property type="protein sequence ID" value="MCR6546327.1"/>
    <property type="molecule type" value="Genomic_DNA"/>
</dbReference>
<dbReference type="InterPro" id="IPR024924">
    <property type="entry name" value="7-CO-7-deazaguanine_synth-like"/>
</dbReference>
<comment type="function">
    <text evidence="8">Catalyzes the complex heterocyclic radical-mediated conversion of 6-carboxy-5,6,7,8-tetrahydropterin (CPH4) to 7-carboxy-7-deazaguanine (CDG), a step common to the biosynthetic pathways of all 7-deazapurine-containing compounds.</text>
</comment>
<feature type="binding site" evidence="8">
    <location>
        <position position="40"/>
    </location>
    <ligand>
        <name>Mg(2+)</name>
        <dbReference type="ChEBI" id="CHEBI:18420"/>
    </ligand>
</feature>
<protein>
    <recommendedName>
        <fullName evidence="8">7-carboxy-7-deazaguanine synthase</fullName>
        <shortName evidence="8">CDG synthase</shortName>
        <ecNumber evidence="8">4.3.99.3</ecNumber>
    </recommendedName>
    <alternativeName>
        <fullName evidence="8">Queuosine biosynthesis protein QueE</fullName>
    </alternativeName>
</protein>
<keyword evidence="7 8" id="KW-0456">Lyase</keyword>
<dbReference type="InterPro" id="IPR058240">
    <property type="entry name" value="rSAM_sf"/>
</dbReference>
<proteinExistence type="inferred from homology"/>
<evidence type="ECO:0000256" key="4">
    <source>
        <dbReference type="ARBA" id="ARBA00022842"/>
    </source>
</evidence>
<comment type="cofactor">
    <cofactor evidence="8">
        <name>[4Fe-4S] cluster</name>
        <dbReference type="ChEBI" id="CHEBI:49883"/>
    </cofactor>
    <text evidence="8">Binds 1 [4Fe-4S] cluster. The cluster is coordinated with 3 cysteines and an exchangeable S-adenosyl-L-methionine.</text>
</comment>
<accession>A0ABT1Y635</accession>
<dbReference type="InterPro" id="IPR007197">
    <property type="entry name" value="rSAM"/>
</dbReference>
<sequence>MKGTLHEIFSSIQGEGLYVGVRQIFLRFTGCNLHCSYCDTNDSTAGYREKFPVEMDPGTSRFEYYRNPVAPEELLKIVLQLKPEIHHSLSLTGGEPLLQADFLAEFLPLFRGRCPVFLETNGTLPKNLSKLLPYLDIISMDIKLPSVTNYACWHDQEEFINIALEKELYVKVVLTENTTQEELEQIMKLMAKADPGIPLVLQPVTPVNRVREMIPGKYIQIQDYFGTALKNVRVIPQTHKILNLL</sequence>
<dbReference type="PROSITE" id="PS51918">
    <property type="entry name" value="RADICAL_SAM"/>
    <property type="match status" value="1"/>
</dbReference>
<evidence type="ECO:0000313" key="10">
    <source>
        <dbReference type="EMBL" id="MCR6546327.1"/>
    </source>
</evidence>
<dbReference type="HAMAP" id="MF_00917">
    <property type="entry name" value="QueE"/>
    <property type="match status" value="1"/>
</dbReference>
<evidence type="ECO:0000256" key="7">
    <source>
        <dbReference type="ARBA" id="ARBA00023239"/>
    </source>
</evidence>
<comment type="pathway">
    <text evidence="8">Purine metabolism; 7-cyano-7-deazaguanine biosynthesis.</text>
</comment>
<evidence type="ECO:0000256" key="6">
    <source>
        <dbReference type="ARBA" id="ARBA00023014"/>
    </source>
</evidence>
<reference evidence="10 11" key="1">
    <citation type="submission" date="2022-08" db="EMBL/GenBank/DDBJ databases">
        <title>Proteogenomics of the novel Dehalobacterium formicoaceticum strain EZ94 highlights a key role of methyltransferases during anaerobic dichloromethane degradation.</title>
        <authorList>
            <person name="Wasmund K."/>
        </authorList>
    </citation>
    <scope>NUCLEOTIDE SEQUENCE [LARGE SCALE GENOMIC DNA]</scope>
    <source>
        <strain evidence="10 11">EZ94</strain>
    </source>
</reference>
<organism evidence="10 11">
    <name type="scientific">Dehalobacterium formicoaceticum</name>
    <dbReference type="NCBI Taxonomy" id="51515"/>
    <lineage>
        <taxon>Bacteria</taxon>
        <taxon>Bacillati</taxon>
        <taxon>Bacillota</taxon>
        <taxon>Clostridia</taxon>
        <taxon>Eubacteriales</taxon>
        <taxon>Peptococcaceae</taxon>
        <taxon>Dehalobacterium</taxon>
    </lineage>
</organism>
<dbReference type="PIRSF" id="PIRSF000370">
    <property type="entry name" value="QueE"/>
    <property type="match status" value="1"/>
</dbReference>
<keyword evidence="3 8" id="KW-0479">Metal-binding</keyword>
<keyword evidence="8" id="KW-0671">Queuosine biosynthesis</keyword>
<comment type="caution">
    <text evidence="10">The sequence shown here is derived from an EMBL/GenBank/DDBJ whole genome shotgun (WGS) entry which is preliminary data.</text>
</comment>
<evidence type="ECO:0000313" key="11">
    <source>
        <dbReference type="Proteomes" id="UP001524944"/>
    </source>
</evidence>
<comment type="subunit">
    <text evidence="8">Homodimer.</text>
</comment>
<name>A0ABT1Y635_9FIRM</name>
<dbReference type="Gene3D" id="3.20.20.70">
    <property type="entry name" value="Aldolase class I"/>
    <property type="match status" value="1"/>
</dbReference>
<dbReference type="PANTHER" id="PTHR42836:SF1">
    <property type="entry name" value="7-CARBOXY-7-DEAZAGUANINE SYNTHASE"/>
    <property type="match status" value="1"/>
</dbReference>
<evidence type="ECO:0000259" key="9">
    <source>
        <dbReference type="PROSITE" id="PS51918"/>
    </source>
</evidence>
<feature type="binding site" evidence="8">
    <location>
        <begin position="37"/>
        <end position="39"/>
    </location>
    <ligand>
        <name>S-adenosyl-L-methionine</name>
        <dbReference type="ChEBI" id="CHEBI:59789"/>
    </ligand>
</feature>
<evidence type="ECO:0000256" key="3">
    <source>
        <dbReference type="ARBA" id="ARBA00022723"/>
    </source>
</evidence>
<gene>
    <name evidence="8" type="primary">queE</name>
    <name evidence="10" type="ORF">NVS47_12530</name>
</gene>
<keyword evidence="2 8" id="KW-0949">S-adenosyl-L-methionine</keyword>
<dbReference type="CDD" id="cd01335">
    <property type="entry name" value="Radical_SAM"/>
    <property type="match status" value="1"/>
</dbReference>
<comment type="cofactor">
    <cofactor evidence="8">
        <name>Mg(2+)</name>
        <dbReference type="ChEBI" id="CHEBI:18420"/>
    </cofactor>
</comment>
<keyword evidence="6 8" id="KW-0411">Iron-sulfur</keyword>
<dbReference type="SFLD" id="SFLDS00029">
    <property type="entry name" value="Radical_SAM"/>
    <property type="match status" value="1"/>
</dbReference>
<dbReference type="Pfam" id="PF04055">
    <property type="entry name" value="Radical_SAM"/>
    <property type="match status" value="1"/>
</dbReference>
<evidence type="ECO:0000256" key="5">
    <source>
        <dbReference type="ARBA" id="ARBA00023004"/>
    </source>
</evidence>
<comment type="similarity">
    <text evidence="8">Belongs to the radical SAM superfamily. 7-carboxy-7-deazaguanine synthase family.</text>
</comment>
<dbReference type="SUPFAM" id="SSF102114">
    <property type="entry name" value="Radical SAM enzymes"/>
    <property type="match status" value="1"/>
</dbReference>
<feature type="binding site" evidence="8">
    <location>
        <position position="94"/>
    </location>
    <ligand>
        <name>S-adenosyl-L-methionine</name>
        <dbReference type="ChEBI" id="CHEBI:59789"/>
    </ligand>
</feature>
<feature type="binding site" evidence="8">
    <location>
        <position position="31"/>
    </location>
    <ligand>
        <name>[4Fe-4S] cluster</name>
        <dbReference type="ChEBI" id="CHEBI:49883"/>
        <note>4Fe-4S-S-AdoMet</note>
    </ligand>
</feature>
<comment type="cofactor">
    <cofactor evidence="8">
        <name>S-adenosyl-L-methionine</name>
        <dbReference type="ChEBI" id="CHEBI:59789"/>
    </cofactor>
    <text evidence="8">Binds 1 S-adenosyl-L-methionine per subunit.</text>
</comment>
<feature type="binding site" evidence="8">
    <location>
        <position position="38"/>
    </location>
    <ligand>
        <name>[4Fe-4S] cluster</name>
        <dbReference type="ChEBI" id="CHEBI:49883"/>
        <note>4Fe-4S-S-AdoMet</note>
    </ligand>
</feature>
<dbReference type="Proteomes" id="UP001524944">
    <property type="component" value="Unassembled WGS sequence"/>
</dbReference>
<comment type="caution">
    <text evidence="8">Lacks conserved residue(s) required for the propagation of feature annotation.</text>
</comment>
<feature type="binding site" evidence="8">
    <location>
        <position position="27"/>
    </location>
    <ligand>
        <name>substrate</name>
    </ligand>
</feature>
<keyword evidence="11" id="KW-1185">Reference proteome</keyword>
<evidence type="ECO:0000256" key="1">
    <source>
        <dbReference type="ARBA" id="ARBA00022485"/>
    </source>
</evidence>
<dbReference type="PANTHER" id="PTHR42836">
    <property type="entry name" value="7-CARBOXY-7-DEAZAGUANINE SYNTHASE"/>
    <property type="match status" value="1"/>
</dbReference>
<evidence type="ECO:0000256" key="2">
    <source>
        <dbReference type="ARBA" id="ARBA00022691"/>
    </source>
</evidence>
<evidence type="ECO:0000256" key="8">
    <source>
        <dbReference type="HAMAP-Rule" id="MF_00917"/>
    </source>
</evidence>
<feature type="domain" description="Radical SAM core" evidence="9">
    <location>
        <begin position="18"/>
        <end position="245"/>
    </location>
</feature>
<feature type="binding site" evidence="8">
    <location>
        <position position="35"/>
    </location>
    <ligand>
        <name>[4Fe-4S] cluster</name>
        <dbReference type="ChEBI" id="CHEBI:49883"/>
        <note>4Fe-4S-S-AdoMet</note>
    </ligand>
</feature>
<dbReference type="RefSeq" id="WP_089611822.1">
    <property type="nucleotide sequence ID" value="NZ_CP022121.1"/>
</dbReference>
<keyword evidence="4 8" id="KW-0460">Magnesium</keyword>